<dbReference type="InterPro" id="IPR045851">
    <property type="entry name" value="AMP-bd_C_sf"/>
</dbReference>
<dbReference type="EMBL" id="LGUT01003233">
    <property type="protein sequence ID" value="KOG85724.1"/>
    <property type="molecule type" value="Genomic_DNA"/>
</dbReference>
<comment type="caution">
    <text evidence="3">The sequence shown here is derived from an EMBL/GenBank/DDBJ whole genome shotgun (WGS) entry which is preliminary data.</text>
</comment>
<dbReference type="InterPro" id="IPR023213">
    <property type="entry name" value="CAT-like_dom_sf"/>
</dbReference>
<reference evidence="3 4" key="1">
    <citation type="submission" date="2015-07" db="EMBL/GenBank/DDBJ databases">
        <authorList>
            <person name="Ju K.-S."/>
            <person name="Doroghazi J.R."/>
            <person name="Metcalf W.W."/>
        </authorList>
    </citation>
    <scope>NUCLEOTIDE SEQUENCE [LARGE SCALE GENOMIC DNA]</scope>
    <source>
        <strain evidence="3 4">NRRL B-3589</strain>
    </source>
</reference>
<name>A0ABR5IX53_9ACTN</name>
<feature type="non-terminal residue" evidence="3">
    <location>
        <position position="225"/>
    </location>
</feature>
<feature type="region of interest" description="Disordered" evidence="1">
    <location>
        <begin position="170"/>
        <end position="194"/>
    </location>
</feature>
<accession>A0ABR5IX53</accession>
<dbReference type="Gene3D" id="3.30.559.30">
    <property type="entry name" value="Nonribosomal peptide synthetase, condensation domain"/>
    <property type="match status" value="1"/>
</dbReference>
<dbReference type="Pfam" id="PF13193">
    <property type="entry name" value="AMP-binding_C"/>
    <property type="match status" value="1"/>
</dbReference>
<sequence>PGTEAEPVEVEPGSAKFDLSFLIEDTDSPKCLLQHGVNALDEASGAQLLTSFAQLLEAVADRPGTALSLLPGARLPGARRRGTRLTGDHADAPTDQHPAERCLAGHPDVAEAAVLDLGDRPPLAYAVLRAIGGASPVQLRAYVRARLDAPSVPAAVMLLDALPRTADGGVARARLPGAPAEPPRNTAETEQGPRARAVLDAFADLLGGRPREDDDFFLSLIHISD</sequence>
<evidence type="ECO:0000256" key="1">
    <source>
        <dbReference type="SAM" id="MobiDB-lite"/>
    </source>
</evidence>
<protein>
    <recommendedName>
        <fullName evidence="2">AMP-binding enzyme C-terminal domain-containing protein</fullName>
    </recommendedName>
</protein>
<evidence type="ECO:0000313" key="4">
    <source>
        <dbReference type="Proteomes" id="UP000037020"/>
    </source>
</evidence>
<proteinExistence type="predicted"/>
<dbReference type="Gene3D" id="3.30.300.30">
    <property type="match status" value="1"/>
</dbReference>
<evidence type="ECO:0000259" key="2">
    <source>
        <dbReference type="Pfam" id="PF13193"/>
    </source>
</evidence>
<evidence type="ECO:0000313" key="3">
    <source>
        <dbReference type="EMBL" id="KOG85724.1"/>
    </source>
</evidence>
<dbReference type="Gene3D" id="3.30.559.10">
    <property type="entry name" value="Chloramphenicol acetyltransferase-like domain"/>
    <property type="match status" value="1"/>
</dbReference>
<gene>
    <name evidence="3" type="ORF">ADK38_35060</name>
</gene>
<dbReference type="Proteomes" id="UP000037020">
    <property type="component" value="Unassembled WGS sequence"/>
</dbReference>
<feature type="non-terminal residue" evidence="3">
    <location>
        <position position="1"/>
    </location>
</feature>
<organism evidence="3 4">
    <name type="scientific">Streptomyces varsoviensis</name>
    <dbReference type="NCBI Taxonomy" id="67373"/>
    <lineage>
        <taxon>Bacteria</taxon>
        <taxon>Bacillati</taxon>
        <taxon>Actinomycetota</taxon>
        <taxon>Actinomycetes</taxon>
        <taxon>Kitasatosporales</taxon>
        <taxon>Streptomycetaceae</taxon>
        <taxon>Streptomyces</taxon>
    </lineage>
</organism>
<feature type="domain" description="AMP-binding enzyme C-terminal" evidence="2">
    <location>
        <begin position="100"/>
        <end position="168"/>
    </location>
</feature>
<dbReference type="SUPFAM" id="SSF56801">
    <property type="entry name" value="Acetyl-CoA synthetase-like"/>
    <property type="match status" value="1"/>
</dbReference>
<dbReference type="InterPro" id="IPR025110">
    <property type="entry name" value="AMP-bd_C"/>
</dbReference>
<keyword evidence="4" id="KW-1185">Reference proteome</keyword>